<dbReference type="Proteomes" id="UP000054937">
    <property type="component" value="Unassembled WGS sequence"/>
</dbReference>
<evidence type="ECO:0000256" key="11">
    <source>
        <dbReference type="RuleBase" id="RU000304"/>
    </source>
</evidence>
<evidence type="ECO:0000256" key="8">
    <source>
        <dbReference type="ARBA" id="ARBA00049299"/>
    </source>
</evidence>
<evidence type="ECO:0000256" key="4">
    <source>
        <dbReference type="ARBA" id="ARBA00022840"/>
    </source>
</evidence>
<dbReference type="Gene3D" id="3.30.200.20">
    <property type="entry name" value="Phosphorylase Kinase, domain 1"/>
    <property type="match status" value="1"/>
</dbReference>
<dbReference type="PANTHER" id="PTHR48013:SF9">
    <property type="entry name" value="DUAL SPECIFICITY MITOGEN-ACTIVATED PROTEIN KINASE KINASE 5"/>
    <property type="match status" value="1"/>
</dbReference>
<evidence type="ECO:0000313" key="13">
    <source>
        <dbReference type="EMBL" id="KRX06801.1"/>
    </source>
</evidence>
<dbReference type="InterPro" id="IPR011009">
    <property type="entry name" value="Kinase-like_dom_sf"/>
</dbReference>
<keyword evidence="4 10" id="KW-0067">ATP-binding</keyword>
<dbReference type="InterPro" id="IPR008271">
    <property type="entry name" value="Ser/Thr_kinase_AS"/>
</dbReference>
<dbReference type="GO" id="GO:0004708">
    <property type="term" value="F:MAP kinase kinase activity"/>
    <property type="evidence" value="ECO:0007669"/>
    <property type="project" value="UniProtKB-EC"/>
</dbReference>
<comment type="catalytic activity">
    <reaction evidence="9">
        <text>L-tyrosyl-[protein] + ATP = O-phospho-L-tyrosyl-[protein] + ADP + H(+)</text>
        <dbReference type="Rhea" id="RHEA:10596"/>
        <dbReference type="Rhea" id="RHEA-COMP:10136"/>
        <dbReference type="Rhea" id="RHEA-COMP:20101"/>
        <dbReference type="ChEBI" id="CHEBI:15378"/>
        <dbReference type="ChEBI" id="CHEBI:30616"/>
        <dbReference type="ChEBI" id="CHEBI:46858"/>
        <dbReference type="ChEBI" id="CHEBI:61978"/>
        <dbReference type="ChEBI" id="CHEBI:456216"/>
        <dbReference type="EC" id="2.7.12.2"/>
    </reaction>
</comment>
<proteinExistence type="inferred from homology"/>
<dbReference type="InterPro" id="IPR000719">
    <property type="entry name" value="Prot_kinase_dom"/>
</dbReference>
<evidence type="ECO:0000259" key="12">
    <source>
        <dbReference type="PROSITE" id="PS50011"/>
    </source>
</evidence>
<dbReference type="SMART" id="SM00220">
    <property type="entry name" value="S_TKc"/>
    <property type="match status" value="1"/>
</dbReference>
<dbReference type="OrthoDB" id="10252354at2759"/>
<dbReference type="EC" id="2.7.12.2" evidence="6"/>
<evidence type="ECO:0000256" key="7">
    <source>
        <dbReference type="ARBA" id="ARBA00049014"/>
    </source>
</evidence>
<gene>
    <name evidence="13" type="ORF">PPERSA_11446</name>
</gene>
<dbReference type="InParanoid" id="A0A0V0QXB3"/>
<comment type="catalytic activity">
    <reaction evidence="8">
        <text>L-threonyl-[protein] + ATP = O-phospho-L-threonyl-[protein] + ADP + H(+)</text>
        <dbReference type="Rhea" id="RHEA:46608"/>
        <dbReference type="Rhea" id="RHEA-COMP:11060"/>
        <dbReference type="Rhea" id="RHEA-COMP:11605"/>
        <dbReference type="ChEBI" id="CHEBI:15378"/>
        <dbReference type="ChEBI" id="CHEBI:30013"/>
        <dbReference type="ChEBI" id="CHEBI:30616"/>
        <dbReference type="ChEBI" id="CHEBI:61977"/>
        <dbReference type="ChEBI" id="CHEBI:456216"/>
        <dbReference type="EC" id="2.7.12.2"/>
    </reaction>
</comment>
<dbReference type="GO" id="GO:0005524">
    <property type="term" value="F:ATP binding"/>
    <property type="evidence" value="ECO:0007669"/>
    <property type="project" value="UniProtKB-UniRule"/>
</dbReference>
<dbReference type="InterPro" id="IPR017441">
    <property type="entry name" value="Protein_kinase_ATP_BS"/>
</dbReference>
<comment type="caution">
    <text evidence="13">The sequence shown here is derived from an EMBL/GenBank/DDBJ whole genome shotgun (WGS) entry which is preliminary data.</text>
</comment>
<dbReference type="CDD" id="cd06623">
    <property type="entry name" value="PKc_MAPKK_plant_like"/>
    <property type="match status" value="1"/>
</dbReference>
<dbReference type="PROSITE" id="PS50011">
    <property type="entry name" value="PROTEIN_KINASE_DOM"/>
    <property type="match status" value="1"/>
</dbReference>
<organism evidence="13 14">
    <name type="scientific">Pseudocohnilembus persalinus</name>
    <name type="common">Ciliate</name>
    <dbReference type="NCBI Taxonomy" id="266149"/>
    <lineage>
        <taxon>Eukaryota</taxon>
        <taxon>Sar</taxon>
        <taxon>Alveolata</taxon>
        <taxon>Ciliophora</taxon>
        <taxon>Intramacronucleata</taxon>
        <taxon>Oligohymenophorea</taxon>
        <taxon>Scuticociliatia</taxon>
        <taxon>Philasterida</taxon>
        <taxon>Pseudocohnilembidae</taxon>
        <taxon>Pseudocohnilembus</taxon>
    </lineage>
</organism>
<dbReference type="GO" id="GO:0004674">
    <property type="term" value="F:protein serine/threonine kinase activity"/>
    <property type="evidence" value="ECO:0007669"/>
    <property type="project" value="UniProtKB-KW"/>
</dbReference>
<evidence type="ECO:0000256" key="5">
    <source>
        <dbReference type="ARBA" id="ARBA00038035"/>
    </source>
</evidence>
<keyword evidence="14" id="KW-1185">Reference proteome</keyword>
<feature type="binding site" evidence="10">
    <location>
        <position position="100"/>
    </location>
    <ligand>
        <name>ATP</name>
        <dbReference type="ChEBI" id="CHEBI:30616"/>
    </ligand>
</feature>
<keyword evidence="11" id="KW-0723">Serine/threonine-protein kinase</keyword>
<dbReference type="Gene3D" id="1.10.510.10">
    <property type="entry name" value="Transferase(Phosphotransferase) domain 1"/>
    <property type="match status" value="1"/>
</dbReference>
<feature type="domain" description="Protein kinase" evidence="12">
    <location>
        <begin position="71"/>
        <end position="328"/>
    </location>
</feature>
<dbReference type="PROSITE" id="PS00108">
    <property type="entry name" value="PROTEIN_KINASE_ST"/>
    <property type="match status" value="1"/>
</dbReference>
<reference evidence="13 14" key="1">
    <citation type="journal article" date="2015" name="Sci. Rep.">
        <title>Genome of the facultative scuticociliatosis pathogen Pseudocohnilembus persalinus provides insight into its virulence through horizontal gene transfer.</title>
        <authorList>
            <person name="Xiong J."/>
            <person name="Wang G."/>
            <person name="Cheng J."/>
            <person name="Tian M."/>
            <person name="Pan X."/>
            <person name="Warren A."/>
            <person name="Jiang C."/>
            <person name="Yuan D."/>
            <person name="Miao W."/>
        </authorList>
    </citation>
    <scope>NUCLEOTIDE SEQUENCE [LARGE SCALE GENOMIC DNA]</scope>
    <source>
        <strain evidence="13">36N120E</strain>
    </source>
</reference>
<protein>
    <recommendedName>
        <fullName evidence="6">mitogen-activated protein kinase kinase</fullName>
        <ecNumber evidence="6">2.7.12.2</ecNumber>
    </recommendedName>
</protein>
<evidence type="ECO:0000256" key="6">
    <source>
        <dbReference type="ARBA" id="ARBA00038999"/>
    </source>
</evidence>
<evidence type="ECO:0000256" key="10">
    <source>
        <dbReference type="PROSITE-ProRule" id="PRU10141"/>
    </source>
</evidence>
<evidence type="ECO:0000313" key="14">
    <source>
        <dbReference type="Proteomes" id="UP000054937"/>
    </source>
</evidence>
<keyword evidence="2 10" id="KW-0547">Nucleotide-binding</keyword>
<evidence type="ECO:0000256" key="3">
    <source>
        <dbReference type="ARBA" id="ARBA00022777"/>
    </source>
</evidence>
<comment type="similarity">
    <text evidence="5">Belongs to the protein kinase superfamily. STE Ser/Thr protein kinase family. MAP kinase kinase subfamily.</text>
</comment>
<keyword evidence="3 13" id="KW-0418">Kinase</keyword>
<comment type="catalytic activity">
    <reaction evidence="7">
        <text>L-seryl-[protein] + ATP = O-phospho-L-seryl-[protein] + ADP + H(+)</text>
        <dbReference type="Rhea" id="RHEA:17989"/>
        <dbReference type="Rhea" id="RHEA-COMP:9863"/>
        <dbReference type="Rhea" id="RHEA-COMP:11604"/>
        <dbReference type="ChEBI" id="CHEBI:15378"/>
        <dbReference type="ChEBI" id="CHEBI:29999"/>
        <dbReference type="ChEBI" id="CHEBI:30616"/>
        <dbReference type="ChEBI" id="CHEBI:83421"/>
        <dbReference type="ChEBI" id="CHEBI:456216"/>
        <dbReference type="EC" id="2.7.12.2"/>
    </reaction>
</comment>
<sequence>MEKKKKLPGLTLQLNDNQVELDDKQDEELTKRMQQLCIDKENVTFKEEKANNEIQKILAINNKYNYDKQDFKPLQKLGNGASGFVEKVMHVPTKEIFAMKRIKYCEDQQVLKNLSWEVKTLFTSESEQIVRYYGAYYDYKDSEVRILQEFMDKGSLDKLLLQVGKINDVILGEITYQILQGLAYLHKNLKIIHRDIKPGNILLNSKGEVKISDLGICGKIDNTLGQRNTWVGSIGYMSPERLNGEPYNNNTDIWSLGLLLLECKLGRNPLVGDGKGGVFDMLSQINTFEFPELPENTSKLFFDFVKACMVKDPKIRPTSEQLLQHQFILKFQKKRDAVRENFSQWLQTIQ</sequence>
<dbReference type="EMBL" id="LDAU01000091">
    <property type="protein sequence ID" value="KRX06801.1"/>
    <property type="molecule type" value="Genomic_DNA"/>
</dbReference>
<dbReference type="Pfam" id="PF00069">
    <property type="entry name" value="Pkinase"/>
    <property type="match status" value="1"/>
</dbReference>
<dbReference type="SUPFAM" id="SSF56112">
    <property type="entry name" value="Protein kinase-like (PK-like)"/>
    <property type="match status" value="1"/>
</dbReference>
<keyword evidence="1" id="KW-0808">Transferase</keyword>
<dbReference type="OMA" id="RDVSHQN"/>
<dbReference type="PANTHER" id="PTHR48013">
    <property type="entry name" value="DUAL SPECIFICITY MITOGEN-ACTIVATED PROTEIN KINASE KINASE 5-RELATED"/>
    <property type="match status" value="1"/>
</dbReference>
<dbReference type="PROSITE" id="PS00107">
    <property type="entry name" value="PROTEIN_KINASE_ATP"/>
    <property type="match status" value="1"/>
</dbReference>
<evidence type="ECO:0000256" key="1">
    <source>
        <dbReference type="ARBA" id="ARBA00022679"/>
    </source>
</evidence>
<name>A0A0V0QXB3_PSEPJ</name>
<evidence type="ECO:0000256" key="2">
    <source>
        <dbReference type="ARBA" id="ARBA00022741"/>
    </source>
</evidence>
<dbReference type="AlphaFoldDB" id="A0A0V0QXB3"/>
<accession>A0A0V0QXB3</accession>
<evidence type="ECO:0000256" key="9">
    <source>
        <dbReference type="ARBA" id="ARBA00051693"/>
    </source>
</evidence>